<sequence>MRGGGTVDRLDFTYTGQYNERLEDGVVEFLTSGVLTFKKETPIDVFMVGGGSSGNSGRTTQPDSDADGSGGGAGGYTKTLLNIIPRARQGYQVIIGSGGAEQTSNLSFGNAGGTTSAFGSSVSGGAPKTTARNVGGDGGSGGGQGGARAASTQAGSAGGVDGGNGGYYDAAGSGGTGQGTTTREFGESTGKLYAGGGGGGSSNYTVVGSPNGGKGGGGGGGNGAGYSANATAGTPNTGGGGGGGAGKTTSSSLERGVGAAGGSGIVCIRLHKEA</sequence>
<organism evidence="3">
    <name type="scientific">Siphoviridae sp. ctLsx2</name>
    <dbReference type="NCBI Taxonomy" id="2826254"/>
    <lineage>
        <taxon>Viruses</taxon>
        <taxon>Duplodnaviria</taxon>
        <taxon>Heunggongvirae</taxon>
        <taxon>Uroviricota</taxon>
        <taxon>Caudoviricetes</taxon>
    </lineage>
</organism>
<dbReference type="Pfam" id="PF21722">
    <property type="entry name" value="Gly_rich_2"/>
    <property type="match status" value="1"/>
</dbReference>
<feature type="domain" description="Glycine-rich" evidence="2">
    <location>
        <begin position="38"/>
        <end position="269"/>
    </location>
</feature>
<feature type="compositionally biased region" description="Gly residues" evidence="1">
    <location>
        <begin position="135"/>
        <end position="146"/>
    </location>
</feature>
<evidence type="ECO:0000259" key="2">
    <source>
        <dbReference type="Pfam" id="PF21722"/>
    </source>
</evidence>
<feature type="compositionally biased region" description="Gly residues" evidence="1">
    <location>
        <begin position="236"/>
        <end position="246"/>
    </location>
</feature>
<evidence type="ECO:0000313" key="3">
    <source>
        <dbReference type="EMBL" id="DAE22199.1"/>
    </source>
</evidence>
<accession>A0A8S5QSD9</accession>
<reference evidence="3" key="1">
    <citation type="journal article" date="2021" name="Proc. Natl. Acad. Sci. U.S.A.">
        <title>A Catalog of Tens of Thousands of Viruses from Human Metagenomes Reveals Hidden Associations with Chronic Diseases.</title>
        <authorList>
            <person name="Tisza M.J."/>
            <person name="Buck C.B."/>
        </authorList>
    </citation>
    <scope>NUCLEOTIDE SEQUENCE</scope>
    <source>
        <strain evidence="3">CtLsx2</strain>
    </source>
</reference>
<feature type="region of interest" description="Disordered" evidence="1">
    <location>
        <begin position="49"/>
        <end position="72"/>
    </location>
</feature>
<dbReference type="InterPro" id="IPR049304">
    <property type="entry name" value="Gly_rich_dom"/>
</dbReference>
<feature type="region of interest" description="Disordered" evidence="1">
    <location>
        <begin position="119"/>
        <end position="158"/>
    </location>
</feature>
<feature type="region of interest" description="Disordered" evidence="1">
    <location>
        <begin position="173"/>
        <end position="200"/>
    </location>
</feature>
<protein>
    <recommendedName>
        <fullName evidence="2">Glycine-rich domain-containing protein</fullName>
    </recommendedName>
</protein>
<proteinExistence type="predicted"/>
<feature type="region of interest" description="Disordered" evidence="1">
    <location>
        <begin position="236"/>
        <end position="258"/>
    </location>
</feature>
<evidence type="ECO:0000256" key="1">
    <source>
        <dbReference type="SAM" id="MobiDB-lite"/>
    </source>
</evidence>
<dbReference type="EMBL" id="BK015728">
    <property type="protein sequence ID" value="DAE22199.1"/>
    <property type="molecule type" value="Genomic_DNA"/>
</dbReference>
<name>A0A8S5QSD9_9CAUD</name>